<dbReference type="AlphaFoldDB" id="A0A840WEB7"/>
<dbReference type="Proteomes" id="UP000579647">
    <property type="component" value="Unassembled WGS sequence"/>
</dbReference>
<name>A0A840WEB7_9ACTN</name>
<dbReference type="EMBL" id="JACHDO010000001">
    <property type="protein sequence ID" value="MBB5491351.1"/>
    <property type="molecule type" value="Genomic_DNA"/>
</dbReference>
<evidence type="ECO:0000313" key="1">
    <source>
        <dbReference type="EMBL" id="MBB5491351.1"/>
    </source>
</evidence>
<keyword evidence="2" id="KW-1185">Reference proteome</keyword>
<dbReference type="RefSeq" id="WP_184365056.1">
    <property type="nucleotide sequence ID" value="NZ_BAAAKM010000133.1"/>
</dbReference>
<accession>A0A840WEB7</accession>
<gene>
    <name evidence="1" type="ORF">HNR07_002488</name>
</gene>
<reference evidence="1 2" key="1">
    <citation type="submission" date="2020-08" db="EMBL/GenBank/DDBJ databases">
        <title>Sequencing the genomes of 1000 actinobacteria strains.</title>
        <authorList>
            <person name="Klenk H.-P."/>
        </authorList>
    </citation>
    <scope>NUCLEOTIDE SEQUENCE [LARGE SCALE GENOMIC DNA]</scope>
    <source>
        <strain evidence="1 2">DSM 44598</strain>
    </source>
</reference>
<organism evidence="1 2">
    <name type="scientific">Nocardiopsis metallicus</name>
    <dbReference type="NCBI Taxonomy" id="179819"/>
    <lineage>
        <taxon>Bacteria</taxon>
        <taxon>Bacillati</taxon>
        <taxon>Actinomycetota</taxon>
        <taxon>Actinomycetes</taxon>
        <taxon>Streptosporangiales</taxon>
        <taxon>Nocardiopsidaceae</taxon>
        <taxon>Nocardiopsis</taxon>
    </lineage>
</organism>
<comment type="caution">
    <text evidence="1">The sequence shown here is derived from an EMBL/GenBank/DDBJ whole genome shotgun (WGS) entry which is preliminary data.</text>
</comment>
<protein>
    <submittedName>
        <fullName evidence="1">Uncharacterized protein</fullName>
    </submittedName>
</protein>
<proteinExistence type="predicted"/>
<sequence>MCSEYVDTPEVRYLPGDFPGATPRKAHVVEERGDRTLICWISYPATGATQEVSASSVYTDFAAARRAD</sequence>
<evidence type="ECO:0000313" key="2">
    <source>
        <dbReference type="Proteomes" id="UP000579647"/>
    </source>
</evidence>